<dbReference type="PANTHER" id="PTHR47165">
    <property type="entry name" value="OS03G0429900 PROTEIN"/>
    <property type="match status" value="1"/>
</dbReference>
<evidence type="ECO:0000256" key="4">
    <source>
        <dbReference type="ARBA" id="ARBA00022833"/>
    </source>
</evidence>
<feature type="domain" description="Replication factor A C-terminal" evidence="6">
    <location>
        <begin position="171"/>
        <end position="288"/>
    </location>
</feature>
<dbReference type="EMBL" id="CM000780">
    <property type="protein sequence ID" value="AQK51388.1"/>
    <property type="molecule type" value="Genomic_DNA"/>
</dbReference>
<accession>A0A1D6PY52</accession>
<keyword evidence="3" id="KW-0863">Zinc-finger</keyword>
<dbReference type="Pfam" id="PF08646">
    <property type="entry name" value="Rep_fac-A_C"/>
    <property type="match status" value="1"/>
</dbReference>
<name>A0A1D6PY52_MAIZE</name>
<dbReference type="STRING" id="4577.A0A1D6PY52"/>
<organism evidence="7">
    <name type="scientific">Zea mays</name>
    <name type="common">Maize</name>
    <dbReference type="NCBI Taxonomy" id="4577"/>
    <lineage>
        <taxon>Eukaryota</taxon>
        <taxon>Viridiplantae</taxon>
        <taxon>Streptophyta</taxon>
        <taxon>Embryophyta</taxon>
        <taxon>Tracheophyta</taxon>
        <taxon>Spermatophyta</taxon>
        <taxon>Magnoliopsida</taxon>
        <taxon>Liliopsida</taxon>
        <taxon>Poales</taxon>
        <taxon>Poaceae</taxon>
        <taxon>PACMAD clade</taxon>
        <taxon>Panicoideae</taxon>
        <taxon>Andropogonodae</taxon>
        <taxon>Andropogoneae</taxon>
        <taxon>Tripsacinae</taxon>
        <taxon>Zea</taxon>
    </lineage>
</organism>
<dbReference type="SUPFAM" id="SSF50249">
    <property type="entry name" value="Nucleic acid-binding proteins"/>
    <property type="match status" value="1"/>
</dbReference>
<dbReference type="EMBL" id="CM000780">
    <property type="protein sequence ID" value="AQK51383.1"/>
    <property type="molecule type" value="Genomic_DNA"/>
</dbReference>
<keyword evidence="2" id="KW-0479">Metal-binding</keyword>
<dbReference type="EMBL" id="CM000780">
    <property type="protein sequence ID" value="AQK51387.1"/>
    <property type="molecule type" value="Genomic_DNA"/>
</dbReference>
<proteinExistence type="inferred from homology"/>
<dbReference type="PANTHER" id="PTHR47165:SF3">
    <property type="entry name" value="RETROTRANSPOSON-LIKE PROTEIN"/>
    <property type="match status" value="1"/>
</dbReference>
<dbReference type="InterPro" id="IPR013955">
    <property type="entry name" value="Rep_factor-A_C"/>
</dbReference>
<dbReference type="PaxDb" id="4577-GRMZM2G101932_P01"/>
<evidence type="ECO:0000256" key="5">
    <source>
        <dbReference type="ARBA" id="ARBA00023125"/>
    </source>
</evidence>
<evidence type="ECO:0000259" key="6">
    <source>
        <dbReference type="Pfam" id="PF08646"/>
    </source>
</evidence>
<evidence type="ECO:0000256" key="1">
    <source>
        <dbReference type="ARBA" id="ARBA00005690"/>
    </source>
</evidence>
<dbReference type="InParanoid" id="A0A1D6PY52"/>
<dbReference type="EMBL" id="CM000780">
    <property type="protein sequence ID" value="AQK51384.1"/>
    <property type="molecule type" value="Genomic_DNA"/>
</dbReference>
<evidence type="ECO:0000256" key="2">
    <source>
        <dbReference type="ARBA" id="ARBA00022723"/>
    </source>
</evidence>
<dbReference type="EMBL" id="CM000780">
    <property type="protein sequence ID" value="AQK51380.1"/>
    <property type="molecule type" value="Genomic_DNA"/>
</dbReference>
<dbReference type="GO" id="GO:0008270">
    <property type="term" value="F:zinc ion binding"/>
    <property type="evidence" value="ECO:0007669"/>
    <property type="project" value="UniProtKB-KW"/>
</dbReference>
<keyword evidence="4" id="KW-0862">Zinc</keyword>
<dbReference type="EMBL" id="CM000780">
    <property type="protein sequence ID" value="AQK51385.1"/>
    <property type="molecule type" value="Genomic_DNA"/>
</dbReference>
<dbReference type="InterPro" id="IPR047192">
    <property type="entry name" value="Euk_RPA1_DBD_C"/>
</dbReference>
<dbReference type="EMBL" id="CM000780">
    <property type="protein sequence ID" value="AQK51386.1"/>
    <property type="molecule type" value="Genomic_DNA"/>
</dbReference>
<dbReference type="GO" id="GO:0003677">
    <property type="term" value="F:DNA binding"/>
    <property type="evidence" value="ECO:0007669"/>
    <property type="project" value="UniProtKB-KW"/>
</dbReference>
<evidence type="ECO:0000256" key="3">
    <source>
        <dbReference type="ARBA" id="ARBA00022771"/>
    </source>
</evidence>
<evidence type="ECO:0000313" key="7">
    <source>
        <dbReference type="EMBL" id="AQK51381.1"/>
    </source>
</evidence>
<reference evidence="7" key="1">
    <citation type="submission" date="2015-12" db="EMBL/GenBank/DDBJ databases">
        <title>Update maize B73 reference genome by single molecule sequencing technologies.</title>
        <authorList>
            <consortium name="Maize Genome Sequencing Project"/>
            <person name="Ware D."/>
        </authorList>
    </citation>
    <scope>NUCLEOTIDE SEQUENCE</scope>
    <source>
        <tissue evidence="7">Seedling</tissue>
    </source>
</reference>
<dbReference type="Gene3D" id="2.40.50.140">
    <property type="entry name" value="Nucleic acid-binding proteins"/>
    <property type="match status" value="1"/>
</dbReference>
<dbReference type="EMBL" id="CM000780">
    <property type="protein sequence ID" value="AQK51381.1"/>
    <property type="molecule type" value="Genomic_DNA"/>
</dbReference>
<comment type="similarity">
    <text evidence="1">Belongs to the replication factor A protein 1 family.</text>
</comment>
<gene>
    <name evidence="7" type="ORF">ZEAMMB73_Zm00001d049787</name>
</gene>
<dbReference type="InterPro" id="IPR012340">
    <property type="entry name" value="NA-bd_OB-fold"/>
</dbReference>
<dbReference type="EMBL" id="CM000780">
    <property type="protein sequence ID" value="AQK51389.1"/>
    <property type="molecule type" value="Genomic_DNA"/>
</dbReference>
<dbReference type="SMR" id="A0A1D6PY52"/>
<sequence length="299" mass="33349">MDRNSTRFAPNASRYSQVKKCAYSPYIINTEEYKMAIRSSKTPIPYKDIPSNNVIHTCGRITSSIYQCCHKSAYVLGMLTQIKPSSETSSSKIQGQPYLSSTTASSWYFNPRIPEAQTYYNRLQNNDLQLIQPTAAEEEILLSQPPNLEQKTVEELLNIDPDMFPPEGYRCTVTISRIVQNSKLWYPSCSRCHKSSSQTSTGYHCTSCGCTDINFRYKLSFIATDGTCEAEFFCFDSIARKIVGKPCDNLVTAVATSQGPPAALAAIVCLKFTLAVTINMSAYSVTNRVFSILSILTNQ</sequence>
<dbReference type="EMBL" id="CM000780">
    <property type="protein sequence ID" value="AQK51382.1"/>
    <property type="molecule type" value="Genomic_DNA"/>
</dbReference>
<dbReference type="CDD" id="cd04476">
    <property type="entry name" value="RPA1_DBD_C"/>
    <property type="match status" value="1"/>
</dbReference>
<keyword evidence="5" id="KW-0238">DNA-binding</keyword>
<dbReference type="AlphaFoldDB" id="A0A1D6PY52"/>
<protein>
    <recommendedName>
        <fullName evidence="6">Replication factor A C-terminal domain-containing protein</fullName>
    </recommendedName>
</protein>